<dbReference type="Proteomes" id="UP000024635">
    <property type="component" value="Unassembled WGS sequence"/>
</dbReference>
<sequence length="80" mass="9586">MYDEWRRYQHGNGRQHTLSRGQGTESRRRKRKVDLTRFLSVVFLEPTKVLDQKSAFMIRIAFTSTKYNHLCNLIKLENTL</sequence>
<feature type="compositionally biased region" description="Polar residues" evidence="1">
    <location>
        <begin position="12"/>
        <end position="24"/>
    </location>
</feature>
<comment type="caution">
    <text evidence="2">The sequence shown here is derived from an EMBL/GenBank/DDBJ whole genome shotgun (WGS) entry which is preliminary data.</text>
</comment>
<evidence type="ECO:0000313" key="2">
    <source>
        <dbReference type="EMBL" id="EYC29213.1"/>
    </source>
</evidence>
<feature type="region of interest" description="Disordered" evidence="1">
    <location>
        <begin position="1"/>
        <end position="31"/>
    </location>
</feature>
<organism evidence="2 3">
    <name type="scientific">Ancylostoma ceylanicum</name>
    <dbReference type="NCBI Taxonomy" id="53326"/>
    <lineage>
        <taxon>Eukaryota</taxon>
        <taxon>Metazoa</taxon>
        <taxon>Ecdysozoa</taxon>
        <taxon>Nematoda</taxon>
        <taxon>Chromadorea</taxon>
        <taxon>Rhabditida</taxon>
        <taxon>Rhabditina</taxon>
        <taxon>Rhabditomorpha</taxon>
        <taxon>Strongyloidea</taxon>
        <taxon>Ancylostomatidae</taxon>
        <taxon>Ancylostomatinae</taxon>
        <taxon>Ancylostoma</taxon>
    </lineage>
</organism>
<dbReference type="AlphaFoldDB" id="A0A016VR24"/>
<keyword evidence="3" id="KW-1185">Reference proteome</keyword>
<evidence type="ECO:0000256" key="1">
    <source>
        <dbReference type="SAM" id="MobiDB-lite"/>
    </source>
</evidence>
<gene>
    <name evidence="2" type="primary">Acey_s0006.g2844</name>
    <name evidence="2" type="ORF">Y032_0006g2844</name>
</gene>
<reference evidence="3" key="1">
    <citation type="journal article" date="2015" name="Nat. Genet.">
        <title>The genome and transcriptome of the zoonotic hookworm Ancylostoma ceylanicum identify infection-specific gene families.</title>
        <authorList>
            <person name="Schwarz E.M."/>
            <person name="Hu Y."/>
            <person name="Antoshechkin I."/>
            <person name="Miller M.M."/>
            <person name="Sternberg P.W."/>
            <person name="Aroian R.V."/>
        </authorList>
    </citation>
    <scope>NUCLEOTIDE SEQUENCE</scope>
    <source>
        <strain evidence="3">HY135</strain>
    </source>
</reference>
<proteinExistence type="predicted"/>
<protein>
    <submittedName>
        <fullName evidence="2">Uncharacterized protein</fullName>
    </submittedName>
</protein>
<dbReference type="EMBL" id="JARK01001342">
    <property type="protein sequence ID" value="EYC29213.1"/>
    <property type="molecule type" value="Genomic_DNA"/>
</dbReference>
<evidence type="ECO:0000313" key="3">
    <source>
        <dbReference type="Proteomes" id="UP000024635"/>
    </source>
</evidence>
<accession>A0A016VR24</accession>
<name>A0A016VR24_9BILA</name>